<evidence type="ECO:0000256" key="13">
    <source>
        <dbReference type="SAM" id="MobiDB-lite"/>
    </source>
</evidence>
<evidence type="ECO:0000256" key="9">
    <source>
        <dbReference type="ARBA" id="ARBA00034704"/>
    </source>
</evidence>
<feature type="compositionally biased region" description="Low complexity" evidence="13">
    <location>
        <begin position="628"/>
        <end position="642"/>
    </location>
</feature>
<dbReference type="GO" id="GO:0003777">
    <property type="term" value="F:microtubule motor activity"/>
    <property type="evidence" value="ECO:0007669"/>
    <property type="project" value="InterPro"/>
</dbReference>
<evidence type="ECO:0000256" key="10">
    <source>
        <dbReference type="PROSITE-ProRule" id="PRU00283"/>
    </source>
</evidence>
<dbReference type="PANTHER" id="PTHR47968:SF36">
    <property type="entry name" value="KINESIN HEAVY CHAIN ISOFORM X1"/>
    <property type="match status" value="1"/>
</dbReference>
<keyword evidence="6 12" id="KW-0175">Coiled coil</keyword>
<evidence type="ECO:0000259" key="14">
    <source>
        <dbReference type="PROSITE" id="PS50067"/>
    </source>
</evidence>
<feature type="domain" description="Kinesin motor" evidence="14">
    <location>
        <begin position="115"/>
        <end position="452"/>
    </location>
</feature>
<proteinExistence type="inferred from homology"/>
<keyword evidence="5 10" id="KW-0067">ATP-binding</keyword>
<feature type="region of interest" description="Disordered" evidence="13">
    <location>
        <begin position="501"/>
        <end position="523"/>
    </location>
</feature>
<dbReference type="EMBL" id="DAKRPA010000087">
    <property type="protein sequence ID" value="DAZ99258.1"/>
    <property type="molecule type" value="Genomic_DNA"/>
</dbReference>
<feature type="compositionally biased region" description="Basic and acidic residues" evidence="13">
    <location>
        <begin position="683"/>
        <end position="698"/>
    </location>
</feature>
<dbReference type="SMART" id="SM00129">
    <property type="entry name" value="KISc"/>
    <property type="match status" value="1"/>
</dbReference>
<dbReference type="GO" id="GO:0005874">
    <property type="term" value="C:microtubule"/>
    <property type="evidence" value="ECO:0007669"/>
    <property type="project" value="UniProtKB-KW"/>
</dbReference>
<name>A0AAV2YZL3_9STRA</name>
<dbReference type="GO" id="GO:0007018">
    <property type="term" value="P:microtubule-based movement"/>
    <property type="evidence" value="ECO:0007669"/>
    <property type="project" value="InterPro"/>
</dbReference>
<evidence type="ECO:0000256" key="1">
    <source>
        <dbReference type="ARBA" id="ARBA00004245"/>
    </source>
</evidence>
<dbReference type="InterPro" id="IPR001752">
    <property type="entry name" value="Kinesin_motor_dom"/>
</dbReference>
<dbReference type="PROSITE" id="PS00411">
    <property type="entry name" value="KINESIN_MOTOR_1"/>
    <property type="match status" value="1"/>
</dbReference>
<accession>A0AAV2YZL3</accession>
<evidence type="ECO:0000256" key="11">
    <source>
        <dbReference type="RuleBase" id="RU000394"/>
    </source>
</evidence>
<organism evidence="15 16">
    <name type="scientific">Lagenidium giganteum</name>
    <dbReference type="NCBI Taxonomy" id="4803"/>
    <lineage>
        <taxon>Eukaryota</taxon>
        <taxon>Sar</taxon>
        <taxon>Stramenopiles</taxon>
        <taxon>Oomycota</taxon>
        <taxon>Peronosporomycetes</taxon>
        <taxon>Pythiales</taxon>
        <taxon>Pythiaceae</taxon>
    </lineage>
</organism>
<reference evidence="15" key="2">
    <citation type="journal article" date="2023" name="Microbiol Resour">
        <title>Decontamination and Annotation of the Draft Genome Sequence of the Oomycete Lagenidium giganteum ARSEF 373.</title>
        <authorList>
            <person name="Morgan W.R."/>
            <person name="Tartar A."/>
        </authorList>
    </citation>
    <scope>NUCLEOTIDE SEQUENCE</scope>
    <source>
        <strain evidence="15">ARSEF 373</strain>
    </source>
</reference>
<evidence type="ECO:0000256" key="6">
    <source>
        <dbReference type="ARBA" id="ARBA00023054"/>
    </source>
</evidence>
<feature type="coiled-coil region" evidence="12">
    <location>
        <begin position="531"/>
        <end position="585"/>
    </location>
</feature>
<dbReference type="GO" id="GO:0007010">
    <property type="term" value="P:cytoskeleton organization"/>
    <property type="evidence" value="ECO:0007669"/>
    <property type="project" value="UniProtKB-ARBA"/>
</dbReference>
<dbReference type="Proteomes" id="UP001146120">
    <property type="component" value="Unassembled WGS sequence"/>
</dbReference>
<evidence type="ECO:0000256" key="12">
    <source>
        <dbReference type="SAM" id="Coils"/>
    </source>
</evidence>
<evidence type="ECO:0000256" key="7">
    <source>
        <dbReference type="ARBA" id="ARBA00023175"/>
    </source>
</evidence>
<dbReference type="GO" id="GO:0008017">
    <property type="term" value="F:microtubule binding"/>
    <property type="evidence" value="ECO:0007669"/>
    <property type="project" value="InterPro"/>
</dbReference>
<evidence type="ECO:0000313" key="16">
    <source>
        <dbReference type="Proteomes" id="UP001146120"/>
    </source>
</evidence>
<evidence type="ECO:0000256" key="2">
    <source>
        <dbReference type="ARBA" id="ARBA00022490"/>
    </source>
</evidence>
<evidence type="ECO:0000256" key="3">
    <source>
        <dbReference type="ARBA" id="ARBA00022701"/>
    </source>
</evidence>
<dbReference type="Gene3D" id="3.40.850.10">
    <property type="entry name" value="Kinesin motor domain"/>
    <property type="match status" value="1"/>
</dbReference>
<dbReference type="GO" id="GO:0005524">
    <property type="term" value="F:ATP binding"/>
    <property type="evidence" value="ECO:0007669"/>
    <property type="project" value="UniProtKB-UniRule"/>
</dbReference>
<feature type="region of interest" description="Disordered" evidence="13">
    <location>
        <begin position="614"/>
        <end position="698"/>
    </location>
</feature>
<dbReference type="InterPro" id="IPR027417">
    <property type="entry name" value="P-loop_NTPase"/>
</dbReference>
<dbReference type="AlphaFoldDB" id="A0AAV2YZL3"/>
<keyword evidence="16" id="KW-1185">Reference proteome</keyword>
<comment type="caution">
    <text evidence="15">The sequence shown here is derived from an EMBL/GenBank/DDBJ whole genome shotgun (WGS) entry which is preliminary data.</text>
</comment>
<evidence type="ECO:0000256" key="4">
    <source>
        <dbReference type="ARBA" id="ARBA00022741"/>
    </source>
</evidence>
<evidence type="ECO:0000256" key="8">
    <source>
        <dbReference type="ARBA" id="ARBA00023212"/>
    </source>
</evidence>
<dbReference type="InterPro" id="IPR027640">
    <property type="entry name" value="Kinesin-like_fam"/>
</dbReference>
<comment type="subcellular location">
    <subcellularLocation>
        <location evidence="1">Cytoplasm</location>
        <location evidence="1">Cytoskeleton</location>
    </subcellularLocation>
</comment>
<dbReference type="PANTHER" id="PTHR47968">
    <property type="entry name" value="CENTROMERE PROTEIN E"/>
    <property type="match status" value="1"/>
</dbReference>
<keyword evidence="8" id="KW-0206">Cytoskeleton</keyword>
<evidence type="ECO:0000313" key="15">
    <source>
        <dbReference type="EMBL" id="DAZ99258.1"/>
    </source>
</evidence>
<gene>
    <name evidence="15" type="ORF">N0F65_008125</name>
</gene>
<dbReference type="InterPro" id="IPR019821">
    <property type="entry name" value="Kinesin_motor_CS"/>
</dbReference>
<dbReference type="SUPFAM" id="SSF52540">
    <property type="entry name" value="P-loop containing nucleoside triphosphate hydrolases"/>
    <property type="match status" value="1"/>
</dbReference>
<dbReference type="FunFam" id="3.40.850.10:FF:000019">
    <property type="entry name" value="Kinesin-like protein KIN-5D"/>
    <property type="match status" value="1"/>
</dbReference>
<reference evidence="15" key="1">
    <citation type="submission" date="2022-11" db="EMBL/GenBank/DDBJ databases">
        <authorList>
            <person name="Morgan W.R."/>
            <person name="Tartar A."/>
        </authorList>
    </citation>
    <scope>NUCLEOTIDE SEQUENCE</scope>
    <source>
        <strain evidence="15">ARSEF 373</strain>
    </source>
</reference>
<dbReference type="PROSITE" id="PS50067">
    <property type="entry name" value="KINESIN_MOTOR_2"/>
    <property type="match status" value="1"/>
</dbReference>
<dbReference type="PRINTS" id="PR00380">
    <property type="entry name" value="KINESINHEAVY"/>
</dbReference>
<keyword evidence="3 11" id="KW-0493">Microtubule</keyword>
<feature type="binding site" evidence="10">
    <location>
        <begin position="198"/>
        <end position="205"/>
    </location>
    <ligand>
        <name>ATP</name>
        <dbReference type="ChEBI" id="CHEBI:30616"/>
    </ligand>
</feature>
<sequence>LVDCIATITAIKSCRCGQSWADGRVRHLCNLIEPDVVVGEPARTTNGTSISSTTASLSGLVAARRPAVMKTTPATSTVSNTSAVAPAAAATTTTADSTVVASRGRSGSNAVASESIQVFVRIRPLVERETSDERTALTHSIRVPDAQTIEVRTSDASLSCKYDAVFDPSCTQEQVYERVRECTQSFLKGFNSTLFAYGQTGSGKSFTMFGAETDLSRYRPGLHKSQAGIIPRAIKEIFAGIVQKEHEAQAMVYCSFVQIYNEHIYDLLRDGNMDKPLDIHEDRRNGIYVEGLSEYAVRSVADCLALLQCGEQHRAVRSTHMNQVSSRSHSVFQLLLEQKKKDGTTIKSKLNLVDLAGSEKWNMDSNMLDNHISEMTNINLSLHTLGRCIAALTAKSGQRAHVPYRDSKLTRLLQDSLGGNCKTKIIATLSPSLDCIEESISTLKFADRAKQVMVMARVNEQREIDPAYVDKLQDEIAQLRELVRILQSNGTTKGKDVSGALNAGGGNYDDNNSALHPEDNPGDQTELHTKLVRLIQENTELKVQIDKQHKEFDQLRQSRGSETSALQTKQQLEASMRELNDASDKFFRFEIEEEELKGIHESVFRRHNIGAVTSGLSFSKPRPPITKSISSNPMSSSPLQSPGSFKAATTVPGGGDLLYRVRSRSTSAGDKSRGNNASGQSEWKNDGPSKQALDPDKELEQSRKAIAKQAKLQAWLMEKEKRELLRLQSEQEYIGEQRRLMAEKDAKFYKNAAATKKKLQQMHQQQASGAPPATAE</sequence>
<keyword evidence="4 10" id="KW-0547">Nucleotide-binding</keyword>
<feature type="non-terminal residue" evidence="15">
    <location>
        <position position="1"/>
    </location>
</feature>
<feature type="compositionally biased region" description="Polar residues" evidence="13">
    <location>
        <begin position="664"/>
        <end position="682"/>
    </location>
</feature>
<dbReference type="CDD" id="cd00106">
    <property type="entry name" value="KISc"/>
    <property type="match status" value="1"/>
</dbReference>
<protein>
    <recommendedName>
        <fullName evidence="11">Kinesin-like protein</fullName>
    </recommendedName>
</protein>
<keyword evidence="2" id="KW-0963">Cytoplasm</keyword>
<keyword evidence="7 10" id="KW-0505">Motor protein</keyword>
<dbReference type="InterPro" id="IPR036961">
    <property type="entry name" value="Kinesin_motor_dom_sf"/>
</dbReference>
<dbReference type="Pfam" id="PF00225">
    <property type="entry name" value="Kinesin"/>
    <property type="match status" value="1"/>
</dbReference>
<evidence type="ECO:0000256" key="5">
    <source>
        <dbReference type="ARBA" id="ARBA00022840"/>
    </source>
</evidence>
<comment type="similarity">
    <text evidence="9">Belongs to the TRAFAC class myosin-kinesin ATPase superfamily. Kinesin family. KIN-5/BimC subfamily.</text>
</comment>
<feature type="region of interest" description="Disordered" evidence="13">
    <location>
        <begin position="755"/>
        <end position="776"/>
    </location>
</feature>